<dbReference type="Proteomes" id="UP000826802">
    <property type="component" value="Chromosome"/>
</dbReference>
<protein>
    <submittedName>
        <fullName evidence="2">DUF4352 domain-containing protein</fullName>
    </submittedName>
</protein>
<accession>A0AAE7U7B5</accession>
<name>A0AAE7U7B5_9STAP</name>
<feature type="region of interest" description="Disordered" evidence="1">
    <location>
        <begin position="189"/>
        <end position="211"/>
    </location>
</feature>
<organism evidence="2 3">
    <name type="scientific">Macrococcoides bohemicum</name>
    <dbReference type="NCBI Taxonomy" id="1903056"/>
    <lineage>
        <taxon>Bacteria</taxon>
        <taxon>Bacillati</taxon>
        <taxon>Bacillota</taxon>
        <taxon>Bacilli</taxon>
        <taxon>Bacillales</taxon>
        <taxon>Staphylococcaceae</taxon>
        <taxon>Macrococcoides</taxon>
    </lineage>
</organism>
<dbReference type="RefSeq" id="WP_203545405.1">
    <property type="nucleotide sequence ID" value="NZ_CP054482.1"/>
</dbReference>
<gene>
    <name evidence="2" type="ORF">KYI11_06225</name>
</gene>
<evidence type="ECO:0000256" key="1">
    <source>
        <dbReference type="SAM" id="MobiDB-lite"/>
    </source>
</evidence>
<evidence type="ECO:0000313" key="2">
    <source>
        <dbReference type="EMBL" id="QYA41251.1"/>
    </source>
</evidence>
<keyword evidence="3" id="KW-1185">Reference proteome</keyword>
<dbReference type="GeneID" id="99097527"/>
<reference evidence="2 3" key="1">
    <citation type="submission" date="2021-07" db="EMBL/GenBank/DDBJ databases">
        <title>Prevalence and characterization of methicillin-resistant Macrococcus spp. in food producing animals and meat in Switzerland in 2019.</title>
        <authorList>
            <person name="Keller J.E."/>
            <person name="Schwendener S."/>
            <person name="Neuenschwander J."/>
            <person name="Overesch G."/>
            <person name="Perreten V."/>
        </authorList>
    </citation>
    <scope>NUCLEOTIDE SEQUENCE [LARGE SCALE GENOMIC DNA]</scope>
    <source>
        <strain evidence="2 3">19Msa0936</strain>
    </source>
</reference>
<evidence type="ECO:0000313" key="3">
    <source>
        <dbReference type="Proteomes" id="UP000826802"/>
    </source>
</evidence>
<dbReference type="AlphaFoldDB" id="A0AAE7U7B5"/>
<proteinExistence type="predicted"/>
<dbReference type="PROSITE" id="PS51257">
    <property type="entry name" value="PROKAR_LIPOPROTEIN"/>
    <property type="match status" value="1"/>
</dbReference>
<dbReference type="EMBL" id="CP079981">
    <property type="protein sequence ID" value="QYA41251.1"/>
    <property type="molecule type" value="Genomic_DNA"/>
</dbReference>
<sequence>MKKLLISALSFSVLLVGCGQEKQDNKEVNKIDKNEEKVKYISDEKLKKDVQNFIDGVTMNFESFKTVEGGGMSDDIPGNMEASANQMLSNKQEIENYIKENNLKPKDKINLQYISEGIGILSDMINNMTDDMTKVIAGDMSEEDFQKETDDFTKKENVIKAGDNFEKAIKYYENKGINSNDLKEIFDDNSQEETSNNDTTSDDPDGDGYSSDLVDTFKVNKSGEVGPATFTITKVETATEPVTEDNSYDFEGYKVGDEAQMIIVYMKLKNNTDENADYYPAQDEIVTDTGEQVAPALFDLDIGLVTEMKGAVESEGRVVYLLKNSNVKEIKNITFIAGAYIDPETMDEITPEQKIEIPLEK</sequence>